<gene>
    <name evidence="5" type="ORF">CLV54_3318</name>
</gene>
<dbReference type="PANTHER" id="PTHR24321:SF8">
    <property type="entry name" value="ESTRADIOL 17-BETA-DEHYDROGENASE 8-RELATED"/>
    <property type="match status" value="1"/>
</dbReference>
<dbReference type="CDD" id="cd05233">
    <property type="entry name" value="SDR_c"/>
    <property type="match status" value="1"/>
</dbReference>
<evidence type="ECO:0000313" key="5">
    <source>
        <dbReference type="EMBL" id="PJJ55182.1"/>
    </source>
</evidence>
<name>A0A2M9BB63_9MICO</name>
<evidence type="ECO:0000256" key="1">
    <source>
        <dbReference type="ARBA" id="ARBA00006484"/>
    </source>
</evidence>
<dbReference type="FunFam" id="3.40.50.720:FF:000084">
    <property type="entry name" value="Short-chain dehydrogenase reductase"/>
    <property type="match status" value="1"/>
</dbReference>
<dbReference type="NCBIfam" id="TIGR03971">
    <property type="entry name" value="SDR_subfam_1"/>
    <property type="match status" value="1"/>
</dbReference>
<keyword evidence="3" id="KW-0520">NAD</keyword>
<comment type="caution">
    <text evidence="5">The sequence shown here is derived from an EMBL/GenBank/DDBJ whole genome shotgun (WGS) entry which is preliminary data.</text>
</comment>
<dbReference type="OrthoDB" id="4481821at2"/>
<dbReference type="InterPro" id="IPR002347">
    <property type="entry name" value="SDR_fam"/>
</dbReference>
<dbReference type="SUPFAM" id="SSF51735">
    <property type="entry name" value="NAD(P)-binding Rossmann-fold domains"/>
    <property type="match status" value="1"/>
</dbReference>
<dbReference type="InterPro" id="IPR023985">
    <property type="entry name" value="SDR_subfam_1"/>
</dbReference>
<dbReference type="EMBL" id="PGFB01000007">
    <property type="protein sequence ID" value="PJJ55182.1"/>
    <property type="molecule type" value="Genomic_DNA"/>
</dbReference>
<sequence>MGRVEGRVAFVTGAARGQGRSHAIRLAQEGADIIAVDICSQIDSVPFPMGTPEDLAETVRQVEALDRRIVATQADTRDFGALQAALDAGVAELGRLDIVAANAGIGSFGPADELPEETWRDVVDTNLTGVWHTAKAAIPHLRAGGRGGSMILTSSAAGLMAYPNMAHYVAAKHGVVGLMRTLALELAPDMIRVNSVHPTSVNTPMIHNPATYALFAPDLSEEERTLETLTARFATMNALPIPWVEALDISNAVLFLASDEARYITGVTLPVDAGTLIA</sequence>
<evidence type="ECO:0000256" key="4">
    <source>
        <dbReference type="RuleBase" id="RU000363"/>
    </source>
</evidence>
<dbReference type="PANTHER" id="PTHR24321">
    <property type="entry name" value="DEHYDROGENASES, SHORT CHAIN"/>
    <property type="match status" value="1"/>
</dbReference>
<dbReference type="InterPro" id="IPR036291">
    <property type="entry name" value="NAD(P)-bd_dom_sf"/>
</dbReference>
<evidence type="ECO:0000313" key="6">
    <source>
        <dbReference type="Proteomes" id="UP000230161"/>
    </source>
</evidence>
<dbReference type="Pfam" id="PF00106">
    <property type="entry name" value="adh_short"/>
    <property type="match status" value="1"/>
</dbReference>
<dbReference type="PROSITE" id="PS00061">
    <property type="entry name" value="ADH_SHORT"/>
    <property type="match status" value="1"/>
</dbReference>
<dbReference type="Proteomes" id="UP000230161">
    <property type="component" value="Unassembled WGS sequence"/>
</dbReference>
<dbReference type="PRINTS" id="PR00081">
    <property type="entry name" value="GDHRDH"/>
</dbReference>
<reference evidence="5 6" key="1">
    <citation type="submission" date="2017-11" db="EMBL/GenBank/DDBJ databases">
        <title>Genomic Encyclopedia of Archaeal and Bacterial Type Strains, Phase II (KMG-II): From Individual Species to Whole Genera.</title>
        <authorList>
            <person name="Goeker M."/>
        </authorList>
    </citation>
    <scope>NUCLEOTIDE SEQUENCE [LARGE SCALE GENOMIC DNA]</scope>
    <source>
        <strain evidence="5 6">DSM 25625</strain>
    </source>
</reference>
<evidence type="ECO:0000256" key="2">
    <source>
        <dbReference type="ARBA" id="ARBA00023002"/>
    </source>
</evidence>
<protein>
    <submittedName>
        <fullName evidence="5">(+)-trans-carveol dehydrogenase</fullName>
    </submittedName>
</protein>
<proteinExistence type="inferred from homology"/>
<dbReference type="NCBIfam" id="NF009467">
    <property type="entry name" value="PRK12826.1-3"/>
    <property type="match status" value="1"/>
</dbReference>
<evidence type="ECO:0000256" key="3">
    <source>
        <dbReference type="ARBA" id="ARBA00023027"/>
    </source>
</evidence>
<dbReference type="PRINTS" id="PR00080">
    <property type="entry name" value="SDRFAMILY"/>
</dbReference>
<comment type="similarity">
    <text evidence="1 4">Belongs to the short-chain dehydrogenases/reductases (SDR) family.</text>
</comment>
<dbReference type="RefSeq" id="WP_100346080.1">
    <property type="nucleotide sequence ID" value="NZ_PGFB01000007.1"/>
</dbReference>
<dbReference type="InterPro" id="IPR020904">
    <property type="entry name" value="Sc_DH/Rdtase_CS"/>
</dbReference>
<keyword evidence="2" id="KW-0560">Oxidoreductase</keyword>
<accession>A0A2M9BB63</accession>
<dbReference type="Gene3D" id="3.40.50.720">
    <property type="entry name" value="NAD(P)-binding Rossmann-like Domain"/>
    <property type="match status" value="1"/>
</dbReference>
<dbReference type="AlphaFoldDB" id="A0A2M9BB63"/>
<dbReference type="GO" id="GO:0016491">
    <property type="term" value="F:oxidoreductase activity"/>
    <property type="evidence" value="ECO:0007669"/>
    <property type="project" value="UniProtKB-KW"/>
</dbReference>
<organism evidence="5 6">
    <name type="scientific">Compostimonas suwonensis</name>
    <dbReference type="NCBI Taxonomy" id="1048394"/>
    <lineage>
        <taxon>Bacteria</taxon>
        <taxon>Bacillati</taxon>
        <taxon>Actinomycetota</taxon>
        <taxon>Actinomycetes</taxon>
        <taxon>Micrococcales</taxon>
        <taxon>Microbacteriaceae</taxon>
        <taxon>Compostimonas</taxon>
    </lineage>
</organism>
<keyword evidence="6" id="KW-1185">Reference proteome</keyword>